<evidence type="ECO:0000313" key="3">
    <source>
        <dbReference type="EMBL" id="CAD8292142.1"/>
    </source>
</evidence>
<dbReference type="PANTHER" id="PTHR36777">
    <property type="entry name" value="EXPRESSED PROTEIN"/>
    <property type="match status" value="1"/>
</dbReference>
<keyword evidence="2" id="KW-0472">Membrane</keyword>
<gene>
    <name evidence="3" type="ORF">CEUR00632_LOCUS11315</name>
</gene>
<keyword evidence="2" id="KW-1133">Transmembrane helix</keyword>
<sequence>MLQSTRLTRPATAASRGVSACSSRAASARRGMLPAITTQAQGCQLVHTRRLKTGVCASKDKSDIVSTAITTGTKLIDSAADFVPQSVPRSVAKGGVALLGFVFVFGLIQKVISGFVTLAVLLGIGYWYVTRNDDDDGGDSGKRSSSDEDLSDPLSDARRIMDKYK</sequence>
<protein>
    <submittedName>
        <fullName evidence="3">Uncharacterized protein</fullName>
    </submittedName>
</protein>
<feature type="transmembrane region" description="Helical" evidence="2">
    <location>
        <begin position="96"/>
        <end position="129"/>
    </location>
</feature>
<feature type="compositionally biased region" description="Basic and acidic residues" evidence="1">
    <location>
        <begin position="155"/>
        <end position="165"/>
    </location>
</feature>
<proteinExistence type="predicted"/>
<keyword evidence="2" id="KW-0812">Transmembrane</keyword>
<dbReference type="PANTHER" id="PTHR36777:SF2">
    <property type="entry name" value="EXPRESSED PROTEIN"/>
    <property type="match status" value="1"/>
</dbReference>
<dbReference type="EMBL" id="HBEC01024734">
    <property type="protein sequence ID" value="CAD8292142.1"/>
    <property type="molecule type" value="Transcribed_RNA"/>
</dbReference>
<evidence type="ECO:0000256" key="2">
    <source>
        <dbReference type="SAM" id="Phobius"/>
    </source>
</evidence>
<organism evidence="3">
    <name type="scientific">Chlamydomonas euryale</name>
    <dbReference type="NCBI Taxonomy" id="1486919"/>
    <lineage>
        <taxon>Eukaryota</taxon>
        <taxon>Viridiplantae</taxon>
        <taxon>Chlorophyta</taxon>
        <taxon>core chlorophytes</taxon>
        <taxon>Chlorophyceae</taxon>
        <taxon>CS clade</taxon>
        <taxon>Chlamydomonadales</taxon>
        <taxon>Chlamydomonadaceae</taxon>
        <taxon>Chlamydomonas</taxon>
    </lineage>
</organism>
<feature type="region of interest" description="Disordered" evidence="1">
    <location>
        <begin position="135"/>
        <end position="165"/>
    </location>
</feature>
<accession>A0A7R9VET0</accession>
<dbReference type="AlphaFoldDB" id="A0A7R9VET0"/>
<reference evidence="3" key="1">
    <citation type="submission" date="2021-01" db="EMBL/GenBank/DDBJ databases">
        <authorList>
            <person name="Corre E."/>
            <person name="Pelletier E."/>
            <person name="Niang G."/>
            <person name="Scheremetjew M."/>
            <person name="Finn R."/>
            <person name="Kale V."/>
            <person name="Holt S."/>
            <person name="Cochrane G."/>
            <person name="Meng A."/>
            <person name="Brown T."/>
            <person name="Cohen L."/>
        </authorList>
    </citation>
    <scope>NUCLEOTIDE SEQUENCE</scope>
    <source>
        <strain evidence="3">CCMP219</strain>
    </source>
</reference>
<evidence type="ECO:0000256" key="1">
    <source>
        <dbReference type="SAM" id="MobiDB-lite"/>
    </source>
</evidence>
<name>A0A7R9VET0_9CHLO</name>